<evidence type="ECO:0000256" key="1">
    <source>
        <dbReference type="SAM" id="MobiDB-lite"/>
    </source>
</evidence>
<dbReference type="AlphaFoldDB" id="A0A9N7Z822"/>
<organism evidence="2 3">
    <name type="scientific">Pleuronectes platessa</name>
    <name type="common">European plaice</name>
    <dbReference type="NCBI Taxonomy" id="8262"/>
    <lineage>
        <taxon>Eukaryota</taxon>
        <taxon>Metazoa</taxon>
        <taxon>Chordata</taxon>
        <taxon>Craniata</taxon>
        <taxon>Vertebrata</taxon>
        <taxon>Euteleostomi</taxon>
        <taxon>Actinopterygii</taxon>
        <taxon>Neopterygii</taxon>
        <taxon>Teleostei</taxon>
        <taxon>Neoteleostei</taxon>
        <taxon>Acanthomorphata</taxon>
        <taxon>Carangaria</taxon>
        <taxon>Pleuronectiformes</taxon>
        <taxon>Pleuronectoidei</taxon>
        <taxon>Pleuronectidae</taxon>
        <taxon>Pleuronectes</taxon>
    </lineage>
</organism>
<feature type="compositionally biased region" description="Polar residues" evidence="1">
    <location>
        <begin position="119"/>
        <end position="134"/>
    </location>
</feature>
<feature type="region of interest" description="Disordered" evidence="1">
    <location>
        <begin position="68"/>
        <end position="146"/>
    </location>
</feature>
<gene>
    <name evidence="2" type="ORF">PLEPLA_LOCUS41721</name>
</gene>
<evidence type="ECO:0000313" key="2">
    <source>
        <dbReference type="EMBL" id="CAB1453961.1"/>
    </source>
</evidence>
<name>A0A9N7Z822_PLEPL</name>
<evidence type="ECO:0000313" key="3">
    <source>
        <dbReference type="Proteomes" id="UP001153269"/>
    </source>
</evidence>
<feature type="compositionally biased region" description="Polar residues" evidence="1">
    <location>
        <begin position="68"/>
        <end position="83"/>
    </location>
</feature>
<sequence length="146" mass="16102">MSPQISCCQRKVFETVSWPRDIRTRGRGQRLADGTWSKVAINLEDMLVTLNSATGGALSEPLASVNHQSASSGSFEFTHSTRVNSRKAEERRTTAPPGGAHSTGTFRGSSRCPALPEADQQTVRFPSRSNISTSHRAHFQTFQRRK</sequence>
<protein>
    <submittedName>
        <fullName evidence="2">Uncharacterized protein</fullName>
    </submittedName>
</protein>
<proteinExistence type="predicted"/>
<dbReference type="EMBL" id="CADEAL010004193">
    <property type="protein sequence ID" value="CAB1453961.1"/>
    <property type="molecule type" value="Genomic_DNA"/>
</dbReference>
<dbReference type="Proteomes" id="UP001153269">
    <property type="component" value="Unassembled WGS sequence"/>
</dbReference>
<keyword evidence="3" id="KW-1185">Reference proteome</keyword>
<comment type="caution">
    <text evidence="2">The sequence shown here is derived from an EMBL/GenBank/DDBJ whole genome shotgun (WGS) entry which is preliminary data.</text>
</comment>
<reference evidence="2" key="1">
    <citation type="submission" date="2020-03" db="EMBL/GenBank/DDBJ databases">
        <authorList>
            <person name="Weist P."/>
        </authorList>
    </citation>
    <scope>NUCLEOTIDE SEQUENCE</scope>
</reference>
<feature type="compositionally biased region" description="Basic residues" evidence="1">
    <location>
        <begin position="135"/>
        <end position="146"/>
    </location>
</feature>
<accession>A0A9N7Z822</accession>